<dbReference type="Proteomes" id="UP001153069">
    <property type="component" value="Unassembled WGS sequence"/>
</dbReference>
<evidence type="ECO:0000313" key="2">
    <source>
        <dbReference type="Proteomes" id="UP001153069"/>
    </source>
</evidence>
<accession>A0A9N8I0J5</accession>
<gene>
    <name evidence="1" type="ORF">SEMRO_2732_G335750.1</name>
</gene>
<reference evidence="1" key="1">
    <citation type="submission" date="2020-06" db="EMBL/GenBank/DDBJ databases">
        <authorList>
            <consortium name="Plant Systems Biology data submission"/>
        </authorList>
    </citation>
    <scope>NUCLEOTIDE SEQUENCE</scope>
    <source>
        <strain evidence="1">D6</strain>
    </source>
</reference>
<keyword evidence="2" id="KW-1185">Reference proteome</keyword>
<organism evidence="1 2">
    <name type="scientific">Seminavis robusta</name>
    <dbReference type="NCBI Taxonomy" id="568900"/>
    <lineage>
        <taxon>Eukaryota</taxon>
        <taxon>Sar</taxon>
        <taxon>Stramenopiles</taxon>
        <taxon>Ochrophyta</taxon>
        <taxon>Bacillariophyta</taxon>
        <taxon>Bacillariophyceae</taxon>
        <taxon>Bacillariophycidae</taxon>
        <taxon>Naviculales</taxon>
        <taxon>Naviculaceae</taxon>
        <taxon>Seminavis</taxon>
    </lineage>
</organism>
<dbReference type="AlphaFoldDB" id="A0A9N8I0J5"/>
<sequence>MSSGDHRKRYRAEPPDAEFALQKAREIWSRDTRRPRAVATEDEDFCGFFGCGVLVFLSLWTLLECFDQIPPGGEVCHLMWTLMFLKIYARNTVLSSLAGGVDPDTYMKWVWLFLDDIVYLNCHVIIWKNRLKLDRGNDCLTSVDCTDCRIPNHGPDFASHKFNKKSGLRPMYIKCPAGFANPEETLFMQQRVRNRQETINERVKNWKAIDGMWRHEITRHGDAFRAILIVSQLAINSGERLFPCRYRDPPYHGPGGEMDLDDDGL</sequence>
<evidence type="ECO:0008006" key="3">
    <source>
        <dbReference type="Google" id="ProtNLM"/>
    </source>
</evidence>
<evidence type="ECO:0000313" key="1">
    <source>
        <dbReference type="EMBL" id="CAB9530068.1"/>
    </source>
</evidence>
<dbReference type="OrthoDB" id="38519at2759"/>
<comment type="caution">
    <text evidence="1">The sequence shown here is derived from an EMBL/GenBank/DDBJ whole genome shotgun (WGS) entry which is preliminary data.</text>
</comment>
<dbReference type="EMBL" id="CAICTM010002730">
    <property type="protein sequence ID" value="CAB9530068.1"/>
    <property type="molecule type" value="Genomic_DNA"/>
</dbReference>
<proteinExistence type="predicted"/>
<protein>
    <recommendedName>
        <fullName evidence="3">DDE Tnp4 domain-containing protein</fullName>
    </recommendedName>
</protein>
<name>A0A9N8I0J5_9STRA</name>